<evidence type="ECO:0000313" key="2">
    <source>
        <dbReference type="EMBL" id="KAF2759489.1"/>
    </source>
</evidence>
<dbReference type="RefSeq" id="XP_033601940.1">
    <property type="nucleotide sequence ID" value="XM_033746722.1"/>
</dbReference>
<feature type="chain" id="PRO_5025694584" evidence="1">
    <location>
        <begin position="20"/>
        <end position="240"/>
    </location>
</feature>
<dbReference type="AlphaFoldDB" id="A0A6A6WBD5"/>
<gene>
    <name evidence="2" type="ORF">EJ05DRAFT_498700</name>
</gene>
<feature type="signal peptide" evidence="1">
    <location>
        <begin position="1"/>
        <end position="19"/>
    </location>
</feature>
<accession>A0A6A6WBD5</accession>
<sequence>MGFLATTSMVLYFLHLTTAQAPRSAQPPFFPEYCTLPLTGRALPLQLNNTAPRTVTCISPGAACKRNADCNVPGAHPSVEECGQIYLERNYTTLLRPNTICLDGFCRYAIPRIDAEPRSQHRCGCLVGCQGTPGKPYTCIQGNCEREHCVGCGQRAPYGDEDRQCCGYAIKDSDGICRCKTGVENCEARPPDDGGLNPCGRPSFYDICCWEGSEREGECCDRESCIGSVCLHQPAFVSGA</sequence>
<protein>
    <submittedName>
        <fullName evidence="2">Uncharacterized protein</fullName>
    </submittedName>
</protein>
<dbReference type="EMBL" id="ML996569">
    <property type="protein sequence ID" value="KAF2759489.1"/>
    <property type="molecule type" value="Genomic_DNA"/>
</dbReference>
<keyword evidence="1" id="KW-0732">Signal</keyword>
<evidence type="ECO:0000256" key="1">
    <source>
        <dbReference type="SAM" id="SignalP"/>
    </source>
</evidence>
<dbReference type="Proteomes" id="UP000799437">
    <property type="component" value="Unassembled WGS sequence"/>
</dbReference>
<proteinExistence type="predicted"/>
<evidence type="ECO:0000313" key="3">
    <source>
        <dbReference type="Proteomes" id="UP000799437"/>
    </source>
</evidence>
<organism evidence="2 3">
    <name type="scientific">Pseudovirgaria hyperparasitica</name>
    <dbReference type="NCBI Taxonomy" id="470096"/>
    <lineage>
        <taxon>Eukaryota</taxon>
        <taxon>Fungi</taxon>
        <taxon>Dikarya</taxon>
        <taxon>Ascomycota</taxon>
        <taxon>Pezizomycotina</taxon>
        <taxon>Dothideomycetes</taxon>
        <taxon>Dothideomycetes incertae sedis</taxon>
        <taxon>Acrospermales</taxon>
        <taxon>Acrospermaceae</taxon>
        <taxon>Pseudovirgaria</taxon>
    </lineage>
</organism>
<keyword evidence="3" id="KW-1185">Reference proteome</keyword>
<name>A0A6A6WBD5_9PEZI</name>
<dbReference type="GeneID" id="54487776"/>
<reference evidence="2" key="1">
    <citation type="journal article" date="2020" name="Stud. Mycol.">
        <title>101 Dothideomycetes genomes: a test case for predicting lifestyles and emergence of pathogens.</title>
        <authorList>
            <person name="Haridas S."/>
            <person name="Albert R."/>
            <person name="Binder M."/>
            <person name="Bloem J."/>
            <person name="Labutti K."/>
            <person name="Salamov A."/>
            <person name="Andreopoulos B."/>
            <person name="Baker S."/>
            <person name="Barry K."/>
            <person name="Bills G."/>
            <person name="Bluhm B."/>
            <person name="Cannon C."/>
            <person name="Castanera R."/>
            <person name="Culley D."/>
            <person name="Daum C."/>
            <person name="Ezra D."/>
            <person name="Gonzalez J."/>
            <person name="Henrissat B."/>
            <person name="Kuo A."/>
            <person name="Liang C."/>
            <person name="Lipzen A."/>
            <person name="Lutzoni F."/>
            <person name="Magnuson J."/>
            <person name="Mondo S."/>
            <person name="Nolan M."/>
            <person name="Ohm R."/>
            <person name="Pangilinan J."/>
            <person name="Park H.-J."/>
            <person name="Ramirez L."/>
            <person name="Alfaro M."/>
            <person name="Sun H."/>
            <person name="Tritt A."/>
            <person name="Yoshinaga Y."/>
            <person name="Zwiers L.-H."/>
            <person name="Turgeon B."/>
            <person name="Goodwin S."/>
            <person name="Spatafora J."/>
            <person name="Crous P."/>
            <person name="Grigoriev I."/>
        </authorList>
    </citation>
    <scope>NUCLEOTIDE SEQUENCE</scope>
    <source>
        <strain evidence="2">CBS 121739</strain>
    </source>
</reference>